<dbReference type="Gene3D" id="3.30.590.20">
    <property type="match status" value="1"/>
</dbReference>
<dbReference type="GO" id="GO:0042398">
    <property type="term" value="P:modified amino acid biosynthetic process"/>
    <property type="evidence" value="ECO:0007669"/>
    <property type="project" value="InterPro"/>
</dbReference>
<dbReference type="SUPFAM" id="SSF55931">
    <property type="entry name" value="Glutamine synthetase/guanido kinase"/>
    <property type="match status" value="1"/>
</dbReference>
<proteinExistence type="inferred from homology"/>
<organism evidence="6 7">
    <name type="scientific">Scrofimicrobium canadense</name>
    <dbReference type="NCBI Taxonomy" id="2652290"/>
    <lineage>
        <taxon>Bacteria</taxon>
        <taxon>Bacillati</taxon>
        <taxon>Actinomycetota</taxon>
        <taxon>Actinomycetes</taxon>
        <taxon>Actinomycetales</taxon>
        <taxon>Actinomycetaceae</taxon>
        <taxon>Scrofimicrobium</taxon>
    </lineage>
</organism>
<keyword evidence="3 5" id="KW-0067">ATP-binding</keyword>
<dbReference type="NCBIfam" id="NF010042">
    <property type="entry name" value="PRK13517.1-2"/>
    <property type="match status" value="1"/>
</dbReference>
<comment type="caution">
    <text evidence="6">The sequence shown here is derived from an EMBL/GenBank/DDBJ whole genome shotgun (WGS) entry which is preliminary data.</text>
</comment>
<dbReference type="NCBIfam" id="TIGR02050">
    <property type="entry name" value="gshA_cyan_rel"/>
    <property type="match status" value="1"/>
</dbReference>
<dbReference type="EC" id="6.3.2.2" evidence="5"/>
<dbReference type="NCBIfam" id="NF010044">
    <property type="entry name" value="PRK13517.1-4"/>
    <property type="match status" value="1"/>
</dbReference>
<dbReference type="InterPro" id="IPR011793">
    <property type="entry name" value="YbdK"/>
</dbReference>
<evidence type="ECO:0000256" key="3">
    <source>
        <dbReference type="ARBA" id="ARBA00022840"/>
    </source>
</evidence>
<dbReference type="Pfam" id="PF04107">
    <property type="entry name" value="GCS2"/>
    <property type="match status" value="1"/>
</dbReference>
<dbReference type="RefSeq" id="WP_154543507.1">
    <property type="nucleotide sequence ID" value="NZ_VULO01000003.1"/>
</dbReference>
<dbReference type="Proteomes" id="UP000470875">
    <property type="component" value="Unassembled WGS sequence"/>
</dbReference>
<evidence type="ECO:0000256" key="1">
    <source>
        <dbReference type="ARBA" id="ARBA00022598"/>
    </source>
</evidence>
<dbReference type="InterPro" id="IPR050141">
    <property type="entry name" value="GCL_type2/YbdK_subfam"/>
</dbReference>
<reference evidence="6 7" key="1">
    <citation type="submission" date="2019-08" db="EMBL/GenBank/DDBJ databases">
        <title>In-depth cultivation of the pig gut microbiome towards novel bacterial diversity and tailored functional studies.</title>
        <authorList>
            <person name="Wylensek D."/>
            <person name="Hitch T.C.A."/>
            <person name="Clavel T."/>
        </authorList>
    </citation>
    <scope>NUCLEOTIDE SEQUENCE [LARGE SCALE GENOMIC DNA]</scope>
    <source>
        <strain evidence="6 7">WB03_NA08</strain>
    </source>
</reference>
<evidence type="ECO:0000313" key="6">
    <source>
        <dbReference type="EMBL" id="MSS83761.1"/>
    </source>
</evidence>
<evidence type="ECO:0000256" key="4">
    <source>
        <dbReference type="ARBA" id="ARBA00048819"/>
    </source>
</evidence>
<evidence type="ECO:0000313" key="7">
    <source>
        <dbReference type="Proteomes" id="UP000470875"/>
    </source>
</evidence>
<dbReference type="AlphaFoldDB" id="A0A6N7W2X3"/>
<accession>A0A6N7W2X3</accession>
<keyword evidence="7" id="KW-1185">Reference proteome</keyword>
<evidence type="ECO:0000256" key="2">
    <source>
        <dbReference type="ARBA" id="ARBA00022741"/>
    </source>
</evidence>
<dbReference type="InterPro" id="IPR014746">
    <property type="entry name" value="Gln_synth/guanido_kin_cat_dom"/>
</dbReference>
<dbReference type="PANTHER" id="PTHR36510">
    <property type="entry name" value="GLUTAMATE--CYSTEINE LIGASE 2-RELATED"/>
    <property type="match status" value="1"/>
</dbReference>
<dbReference type="EMBL" id="VULO01000003">
    <property type="protein sequence ID" value="MSS83761.1"/>
    <property type="molecule type" value="Genomic_DNA"/>
</dbReference>
<dbReference type="GO" id="GO:0004357">
    <property type="term" value="F:glutamate-cysteine ligase activity"/>
    <property type="evidence" value="ECO:0007669"/>
    <property type="project" value="UniProtKB-EC"/>
</dbReference>
<dbReference type="GO" id="GO:0005524">
    <property type="term" value="F:ATP binding"/>
    <property type="evidence" value="ECO:0007669"/>
    <property type="project" value="UniProtKB-KW"/>
</dbReference>
<gene>
    <name evidence="6" type="ORF">FYJ24_03105</name>
</gene>
<dbReference type="InterPro" id="IPR006336">
    <property type="entry name" value="GCS2"/>
</dbReference>
<comment type="catalytic activity">
    <reaction evidence="4 5">
        <text>L-cysteine + L-glutamate + ATP = gamma-L-glutamyl-L-cysteine + ADP + phosphate + H(+)</text>
        <dbReference type="Rhea" id="RHEA:13285"/>
        <dbReference type="ChEBI" id="CHEBI:15378"/>
        <dbReference type="ChEBI" id="CHEBI:29985"/>
        <dbReference type="ChEBI" id="CHEBI:30616"/>
        <dbReference type="ChEBI" id="CHEBI:35235"/>
        <dbReference type="ChEBI" id="CHEBI:43474"/>
        <dbReference type="ChEBI" id="CHEBI:58173"/>
        <dbReference type="ChEBI" id="CHEBI:456216"/>
        <dbReference type="EC" id="6.3.2.2"/>
    </reaction>
</comment>
<keyword evidence="2 5" id="KW-0547">Nucleotide-binding</keyword>
<protein>
    <recommendedName>
        <fullName evidence="5">Putative glutamate--cysteine ligase 2</fullName>
        <ecNumber evidence="5">6.3.2.2</ecNumber>
    </recommendedName>
    <alternativeName>
        <fullName evidence="5">Gamma-glutamylcysteine synthetase 2</fullName>
        <shortName evidence="5">GCS 2</shortName>
        <shortName evidence="5">Gamma-GCS 2</shortName>
    </alternativeName>
</protein>
<comment type="similarity">
    <text evidence="5">Belongs to the glutamate--cysteine ligase type 2 family. YbdK subfamily.</text>
</comment>
<evidence type="ECO:0000256" key="5">
    <source>
        <dbReference type="HAMAP-Rule" id="MF_01609"/>
    </source>
</evidence>
<dbReference type="PANTHER" id="PTHR36510:SF1">
    <property type="entry name" value="GLUTAMATE--CYSTEINE LIGASE 2-RELATED"/>
    <property type="match status" value="1"/>
</dbReference>
<sequence length="391" mass="44266">MTLTFADSTRSTIGIEWELQLVDKDSNDLRQAANAVIERAWEDATLAPHIHREMLLNTVEVTSAPHSTVADCLSDIRRAVAGLRPITNELRTDVATAGSHPFAKPRYQRVTDSQRYEELVRRTEYWGRQMLLFGVHVHVGVESRNKVLPIVNALVTQAGRLQAISASSPFWAGEDTKYASNRAMVFQQLPTAGIPRQFQRWEELEAYEDGMRTAGVIEGFDEIRWDIRPSPGLGTIELRIFDACTNIREVEAVASLSHCLVDHYSSMIDAGETLPWLPDWFVAENKWRSARYGLEARLICGPRGKQGFTRDLLAETIDELRPTARRLGCERGLDYALEILDFGAAYERQRKVSRMVERGGLDAVVELMRAEMSADRPLDPEEFLESRGRYT</sequence>
<dbReference type="HAMAP" id="MF_01609">
    <property type="entry name" value="Glu_cys_ligase_2"/>
    <property type="match status" value="1"/>
</dbReference>
<keyword evidence="1 5" id="KW-0436">Ligase</keyword>
<name>A0A6N7W2X3_9ACTO</name>
<comment type="function">
    <text evidence="5">ATP-dependent carboxylate-amine ligase which exhibits weak glutamate--cysteine ligase activity.</text>
</comment>